<dbReference type="GeneID" id="98914921"/>
<dbReference type="AlphaFoldDB" id="A0A4R3Z4L5"/>
<keyword evidence="2" id="KW-1185">Reference proteome</keyword>
<comment type="caution">
    <text evidence="1">The sequence shown here is derived from an EMBL/GenBank/DDBJ whole genome shotgun (WGS) entry which is preliminary data.</text>
</comment>
<dbReference type="EMBL" id="SMCQ01000005">
    <property type="protein sequence ID" value="TCW00994.1"/>
    <property type="molecule type" value="Genomic_DNA"/>
</dbReference>
<protein>
    <submittedName>
        <fullName evidence="1">Uncharacterized protein</fullName>
    </submittedName>
</protein>
<evidence type="ECO:0000313" key="1">
    <source>
        <dbReference type="EMBL" id="TCW00994.1"/>
    </source>
</evidence>
<reference evidence="1 2" key="1">
    <citation type="submission" date="2019-03" db="EMBL/GenBank/DDBJ databases">
        <title>Genomic Encyclopedia of Type Strains, Phase IV (KMG-IV): sequencing the most valuable type-strain genomes for metagenomic binning, comparative biology and taxonomic classification.</title>
        <authorList>
            <person name="Goeker M."/>
        </authorList>
    </citation>
    <scope>NUCLEOTIDE SEQUENCE [LARGE SCALE GENOMIC DNA]</scope>
    <source>
        <strain evidence="1 2">DSM 29487</strain>
    </source>
</reference>
<accession>A0A4R3Z4L5</accession>
<organism evidence="1 2">
    <name type="scientific">Longibaculum muris</name>
    <dbReference type="NCBI Taxonomy" id="1796628"/>
    <lineage>
        <taxon>Bacteria</taxon>
        <taxon>Bacillati</taxon>
        <taxon>Bacillota</taxon>
        <taxon>Erysipelotrichia</taxon>
        <taxon>Erysipelotrichales</taxon>
        <taxon>Coprobacillaceae</taxon>
        <taxon>Longibaculum</taxon>
    </lineage>
</organism>
<proteinExistence type="predicted"/>
<evidence type="ECO:0000313" key="2">
    <source>
        <dbReference type="Proteomes" id="UP000295515"/>
    </source>
</evidence>
<gene>
    <name evidence="1" type="ORF">EDD60_10598</name>
</gene>
<dbReference type="RefSeq" id="WP_066450698.1">
    <property type="nucleotide sequence ID" value="NZ_JANKBF010000008.1"/>
</dbReference>
<sequence>MYINTTLQIMMVKSICEALNICKDDLNDLLDICYIEFQKERSVIILDDQYDYFMDYVKKHLCINIDYVNFYHLSRRLNDNKDDNGYSLDKVLCNDTSLSRFLKRYGFTFKYDQYIRMYLNEKEINLSELNDYSSIFLKQVLGSNYQDYSFKGFAFSDAIEKNEIYEIVKDGPELFGYLFSFVNSDELLEDFISNSKFYKFEYLVPIEQIYFENYEELTNEEKQYHIVVKALQRLYAYKYDSVDYDDDNPVIGMIDDLTLDSQYLVSKTEI</sequence>
<dbReference type="Proteomes" id="UP000295515">
    <property type="component" value="Unassembled WGS sequence"/>
</dbReference>
<name>A0A4R3Z4L5_9FIRM</name>